<feature type="compositionally biased region" description="Polar residues" evidence="1">
    <location>
        <begin position="82"/>
        <end position="92"/>
    </location>
</feature>
<evidence type="ECO:0000313" key="2">
    <source>
        <dbReference type="EMBL" id="ROT65200.1"/>
    </source>
</evidence>
<feature type="region of interest" description="Disordered" evidence="1">
    <location>
        <begin position="449"/>
        <end position="502"/>
    </location>
</feature>
<dbReference type="OrthoDB" id="5586at2759"/>
<protein>
    <submittedName>
        <fullName evidence="2">Uncharacterized protein</fullName>
    </submittedName>
</protein>
<comment type="caution">
    <text evidence="2">The sequence shown here is derived from an EMBL/GenBank/DDBJ whole genome shotgun (WGS) entry which is preliminary data.</text>
</comment>
<feature type="compositionally biased region" description="Low complexity" evidence="1">
    <location>
        <begin position="457"/>
        <end position="468"/>
    </location>
</feature>
<evidence type="ECO:0000256" key="1">
    <source>
        <dbReference type="SAM" id="MobiDB-lite"/>
    </source>
</evidence>
<proteinExistence type="predicted"/>
<feature type="compositionally biased region" description="Polar residues" evidence="1">
    <location>
        <begin position="645"/>
        <end position="661"/>
    </location>
</feature>
<feature type="compositionally biased region" description="Low complexity" evidence="1">
    <location>
        <begin position="250"/>
        <end position="273"/>
    </location>
</feature>
<name>A0A3R7NS05_PENVA</name>
<reference evidence="2 3" key="2">
    <citation type="submission" date="2019-01" db="EMBL/GenBank/DDBJ databases">
        <title>The decoding of complex shrimp genome reveals the adaptation for benthos swimmer, frequently molting mechanism and breeding impact on genome.</title>
        <authorList>
            <person name="Sun Y."/>
            <person name="Gao Y."/>
            <person name="Yu Y."/>
        </authorList>
    </citation>
    <scope>NUCLEOTIDE SEQUENCE [LARGE SCALE GENOMIC DNA]</scope>
    <source>
        <tissue evidence="2">Muscle</tissue>
    </source>
</reference>
<dbReference type="STRING" id="6689.A0A3R7NS05"/>
<dbReference type="AlphaFoldDB" id="A0A3R7NS05"/>
<organism evidence="2 3">
    <name type="scientific">Penaeus vannamei</name>
    <name type="common">Whiteleg shrimp</name>
    <name type="synonym">Litopenaeus vannamei</name>
    <dbReference type="NCBI Taxonomy" id="6689"/>
    <lineage>
        <taxon>Eukaryota</taxon>
        <taxon>Metazoa</taxon>
        <taxon>Ecdysozoa</taxon>
        <taxon>Arthropoda</taxon>
        <taxon>Crustacea</taxon>
        <taxon>Multicrustacea</taxon>
        <taxon>Malacostraca</taxon>
        <taxon>Eumalacostraca</taxon>
        <taxon>Eucarida</taxon>
        <taxon>Decapoda</taxon>
        <taxon>Dendrobranchiata</taxon>
        <taxon>Penaeoidea</taxon>
        <taxon>Penaeidae</taxon>
        <taxon>Penaeus</taxon>
    </lineage>
</organism>
<dbReference type="EMBL" id="QCYY01003122">
    <property type="protein sequence ID" value="ROT65200.1"/>
    <property type="molecule type" value="Genomic_DNA"/>
</dbReference>
<feature type="region of interest" description="Disordered" evidence="1">
    <location>
        <begin position="683"/>
        <end position="702"/>
    </location>
</feature>
<evidence type="ECO:0000313" key="3">
    <source>
        <dbReference type="Proteomes" id="UP000283509"/>
    </source>
</evidence>
<feature type="compositionally biased region" description="Polar residues" evidence="1">
    <location>
        <begin position="361"/>
        <end position="381"/>
    </location>
</feature>
<feature type="region of interest" description="Disordered" evidence="1">
    <location>
        <begin position="645"/>
        <end position="665"/>
    </location>
</feature>
<reference evidence="2 3" key="1">
    <citation type="submission" date="2018-04" db="EMBL/GenBank/DDBJ databases">
        <authorList>
            <person name="Zhang X."/>
            <person name="Yuan J."/>
            <person name="Li F."/>
            <person name="Xiang J."/>
        </authorList>
    </citation>
    <scope>NUCLEOTIDE SEQUENCE [LARGE SCALE GENOMIC DNA]</scope>
    <source>
        <tissue evidence="2">Muscle</tissue>
    </source>
</reference>
<sequence length="940" mass="101007">MVENVGGQCGRAAVTRVASSRPCDAPAPCPAHYGLCLPVVVNLTDPANALGTVQPDKDAILDIVEANRRKQAAARTRKASGDSHSPQQTSPSPLGDSPTPIDTLQQAGQQKQQPSAAESWRIARAVQRWAQGFGKGERERDSREEERKYEEGAGTLAELAAEKRAGRAAPGPEPPTGAPRHHEAVQLFSELMQTDDVSTIAAQIANQAELIYQTWKTTGLNPTELIRYHSVTSEGSLFQGGEQSASAGDPHTPSTPSTPSPTAKPRTPARSISPAPPGSSPAVPRKVIEPSLHNGRPHSASPVRTLNTSPRPYIPPTSPRLSYASPASPSLSQGSPRPYVSPAAPQSPRGALTQPPPPPERSSSYTGVDSSPQPQAQQGQDSPFDILADPELEASLQELVNSFVIEDKARHHAAAVAALASQRPKSAPSSIQEALQRFERQMAITSRAAAHAADNVSNSSSPSASPNAMGTLGSESAARRRPQRLRLDPHAQRRRGAQPALGVTQPAGVAAGLERGPLRQHLHVAAQEQAAQCRGEEICAEPAHGLAHDLQSGANSNTTTNYITTLEARVESSSSQKFSGVPLRHKVVTMAAVDKEEERLMHALRTGTLIDDGDHLRPLGQARPTSAPVSSPQTPLHTPNSTIITSATPNSLPNQTETQEFPAQGRRPKFSISVTKVQKIASSSTSSAVEKPGSPVRMAAKNPTEGDMSIVDFAKVRFQESQQHPHSTQRLEDYRNMSKQVVSSDGRVMMARTRFENGSTSLSDSVWRGTMGIQADEVGSTLPEFYRRKLRKMRKAGSPEPLVAGSISTLPHPELTDQQKAHIRERSQSPTTGYNSAGVAIRPFLTQGSVAERVLIFERAPAEMKPKPSTGAPVPEKRRPAVNTWRDPDEVRSYVQTQICFPSRACSHSVYFFVFLETSTASSFLGLRLRRGARYVLAVI</sequence>
<keyword evidence="3" id="KW-1185">Reference proteome</keyword>
<feature type="compositionally biased region" description="Basic and acidic residues" evidence="1">
    <location>
        <begin position="135"/>
        <end position="151"/>
    </location>
</feature>
<feature type="region of interest" description="Disordered" evidence="1">
    <location>
        <begin position="71"/>
        <end position="120"/>
    </location>
</feature>
<feature type="compositionally biased region" description="Low complexity" evidence="1">
    <location>
        <begin position="319"/>
        <end position="332"/>
    </location>
</feature>
<feature type="region of interest" description="Disordered" evidence="1">
    <location>
        <begin position="132"/>
        <end position="156"/>
    </location>
</feature>
<gene>
    <name evidence="2" type="ORF">C7M84_016851</name>
</gene>
<feature type="region of interest" description="Disordered" evidence="1">
    <location>
        <begin position="238"/>
        <end position="384"/>
    </location>
</feature>
<accession>A0A3R7NS05</accession>
<dbReference type="Proteomes" id="UP000283509">
    <property type="component" value="Unassembled WGS sequence"/>
</dbReference>